<dbReference type="Proteomes" id="UP000094444">
    <property type="component" value="Unassembled WGS sequence"/>
</dbReference>
<dbReference type="InParanoid" id="A0A2P5I647"/>
<name>A0A2P5I647_DIAHE</name>
<evidence type="ECO:0000256" key="1">
    <source>
        <dbReference type="SAM" id="MobiDB-lite"/>
    </source>
</evidence>
<gene>
    <name evidence="2" type="ORF">DHEL01_v203638</name>
</gene>
<reference evidence="2" key="1">
    <citation type="submission" date="2017-09" db="EMBL/GenBank/DDBJ databases">
        <title>Polyketide synthases of a Diaporthe helianthi virulent isolate.</title>
        <authorList>
            <person name="Baroncelli R."/>
        </authorList>
    </citation>
    <scope>NUCLEOTIDE SEQUENCE [LARGE SCALE GENOMIC DNA]</scope>
    <source>
        <strain evidence="2">7/96</strain>
    </source>
</reference>
<evidence type="ECO:0000313" key="2">
    <source>
        <dbReference type="EMBL" id="POS77971.1"/>
    </source>
</evidence>
<sequence>MGKATPSDAVPRQASKQVRTMPGGRELVLFVSVSQAVNALPSPSPMPALTPSRSCQVCRVCLWKVCIATFEVLLTSRNSSKYGTDGTMELANG</sequence>
<accession>A0A2P5I647</accession>
<organism evidence="2 3">
    <name type="scientific">Diaporthe helianthi</name>
    <dbReference type="NCBI Taxonomy" id="158607"/>
    <lineage>
        <taxon>Eukaryota</taxon>
        <taxon>Fungi</taxon>
        <taxon>Dikarya</taxon>
        <taxon>Ascomycota</taxon>
        <taxon>Pezizomycotina</taxon>
        <taxon>Sordariomycetes</taxon>
        <taxon>Sordariomycetidae</taxon>
        <taxon>Diaporthales</taxon>
        <taxon>Diaporthaceae</taxon>
        <taxon>Diaporthe</taxon>
    </lineage>
</organism>
<feature type="region of interest" description="Disordered" evidence="1">
    <location>
        <begin position="1"/>
        <end position="20"/>
    </location>
</feature>
<keyword evidence="3" id="KW-1185">Reference proteome</keyword>
<evidence type="ECO:0000313" key="3">
    <source>
        <dbReference type="Proteomes" id="UP000094444"/>
    </source>
</evidence>
<dbReference type="AlphaFoldDB" id="A0A2P5I647"/>
<dbReference type="OrthoDB" id="10503659at2759"/>
<proteinExistence type="predicted"/>
<dbReference type="EMBL" id="MAVT02000225">
    <property type="protein sequence ID" value="POS77971.1"/>
    <property type="molecule type" value="Genomic_DNA"/>
</dbReference>
<protein>
    <submittedName>
        <fullName evidence="2">Uncharacterized protein</fullName>
    </submittedName>
</protein>
<comment type="caution">
    <text evidence="2">The sequence shown here is derived from an EMBL/GenBank/DDBJ whole genome shotgun (WGS) entry which is preliminary data.</text>
</comment>